<dbReference type="InterPro" id="IPR008984">
    <property type="entry name" value="SMAD_FHA_dom_sf"/>
</dbReference>
<dbReference type="GeneTree" id="ENSGT00940000161757"/>
<dbReference type="InterPro" id="IPR000253">
    <property type="entry name" value="FHA_dom"/>
</dbReference>
<dbReference type="PROSITE" id="PS50006">
    <property type="entry name" value="FHA_DOMAIN"/>
    <property type="match status" value="1"/>
</dbReference>
<dbReference type="Pfam" id="PF00498">
    <property type="entry name" value="FHA"/>
    <property type="match status" value="1"/>
</dbReference>
<evidence type="ECO:0000313" key="3">
    <source>
        <dbReference type="Ensembl" id="ENSOANP00000047018.1"/>
    </source>
</evidence>
<feature type="region of interest" description="Disordered" evidence="1">
    <location>
        <begin position="1"/>
        <end position="29"/>
    </location>
</feature>
<feature type="domain" description="FHA" evidence="2">
    <location>
        <begin position="54"/>
        <end position="100"/>
    </location>
</feature>
<dbReference type="Gene3D" id="2.60.200.20">
    <property type="match status" value="1"/>
</dbReference>
<protein>
    <recommendedName>
        <fullName evidence="2">FHA domain-containing protein</fullName>
    </recommendedName>
</protein>
<reference evidence="3" key="2">
    <citation type="submission" date="2025-08" db="UniProtKB">
        <authorList>
            <consortium name="Ensembl"/>
        </authorList>
    </citation>
    <scope>IDENTIFICATION</scope>
    <source>
        <strain evidence="3">Glennie</strain>
    </source>
</reference>
<name>A0A6I8NZU0_ORNAN</name>
<dbReference type="CDD" id="cd22665">
    <property type="entry name" value="FHA_MDC1"/>
    <property type="match status" value="1"/>
</dbReference>
<evidence type="ECO:0000313" key="4">
    <source>
        <dbReference type="Proteomes" id="UP000002279"/>
    </source>
</evidence>
<dbReference type="Ensembl" id="ENSOANT00000062781.1">
    <property type="protein sequence ID" value="ENSOANP00000047018.1"/>
    <property type="gene ID" value="ENSOANG00000049117.1"/>
</dbReference>
<evidence type="ECO:0000256" key="1">
    <source>
        <dbReference type="SAM" id="MobiDB-lite"/>
    </source>
</evidence>
<keyword evidence="4" id="KW-1185">Reference proteome</keyword>
<dbReference type="AlphaFoldDB" id="A0A6I8NZU0"/>
<feature type="compositionally biased region" description="Gly residues" evidence="1">
    <location>
        <begin position="129"/>
        <end position="141"/>
    </location>
</feature>
<dbReference type="SUPFAM" id="SSF49879">
    <property type="entry name" value="SMAD/FHA domain"/>
    <property type="match status" value="1"/>
</dbReference>
<reference evidence="3 4" key="1">
    <citation type="journal article" date="2008" name="Nature">
        <title>Genome analysis of the platypus reveals unique signatures of evolution.</title>
        <authorList>
            <person name="Warren W.C."/>
            <person name="Hillier L.W."/>
            <person name="Marshall Graves J.A."/>
            <person name="Birney E."/>
            <person name="Ponting C.P."/>
            <person name="Grutzner F."/>
            <person name="Belov K."/>
            <person name="Miller W."/>
            <person name="Clarke L."/>
            <person name="Chinwalla A.T."/>
            <person name="Yang S.P."/>
            <person name="Heger A."/>
            <person name="Locke D.P."/>
            <person name="Miethke P."/>
            <person name="Waters P.D."/>
            <person name="Veyrunes F."/>
            <person name="Fulton L."/>
            <person name="Fulton B."/>
            <person name="Graves T."/>
            <person name="Wallis J."/>
            <person name="Puente X.S."/>
            <person name="Lopez-Otin C."/>
            <person name="Ordonez G.R."/>
            <person name="Eichler E.E."/>
            <person name="Chen L."/>
            <person name="Cheng Z."/>
            <person name="Deakin J.E."/>
            <person name="Alsop A."/>
            <person name="Thompson K."/>
            <person name="Kirby P."/>
            <person name="Papenfuss A.T."/>
            <person name="Wakefield M.J."/>
            <person name="Olender T."/>
            <person name="Lancet D."/>
            <person name="Huttley G.A."/>
            <person name="Smit A.F."/>
            <person name="Pask A."/>
            <person name="Temple-Smith P."/>
            <person name="Batzer M.A."/>
            <person name="Walker J.A."/>
            <person name="Konkel M.K."/>
            <person name="Harris R.S."/>
            <person name="Whittington C.M."/>
            <person name="Wong E.S."/>
            <person name="Gemmell N.J."/>
            <person name="Buschiazzo E."/>
            <person name="Vargas Jentzsch I.M."/>
            <person name="Merkel A."/>
            <person name="Schmitz J."/>
            <person name="Zemann A."/>
            <person name="Churakov G."/>
            <person name="Kriegs J.O."/>
            <person name="Brosius J."/>
            <person name="Murchison E.P."/>
            <person name="Sachidanandam R."/>
            <person name="Smith C."/>
            <person name="Hannon G.J."/>
            <person name="Tsend-Ayush E."/>
            <person name="McMillan D."/>
            <person name="Attenborough R."/>
            <person name="Rens W."/>
            <person name="Ferguson-Smith M."/>
            <person name="Lefevre C.M."/>
            <person name="Sharp J.A."/>
            <person name="Nicholas K.R."/>
            <person name="Ray D.A."/>
            <person name="Kube M."/>
            <person name="Reinhardt R."/>
            <person name="Pringle T.H."/>
            <person name="Taylor J."/>
            <person name="Jones R.C."/>
            <person name="Nixon B."/>
            <person name="Dacheux J.L."/>
            <person name="Niwa H."/>
            <person name="Sekita Y."/>
            <person name="Huang X."/>
            <person name="Stark A."/>
            <person name="Kheradpour P."/>
            <person name="Kellis M."/>
            <person name="Flicek P."/>
            <person name="Chen Y."/>
            <person name="Webber C."/>
            <person name="Hardison R."/>
            <person name="Nelson J."/>
            <person name="Hallsworth-Pepin K."/>
            <person name="Delehaunty K."/>
            <person name="Markovic C."/>
            <person name="Minx P."/>
            <person name="Feng Y."/>
            <person name="Kremitzki C."/>
            <person name="Mitreva M."/>
            <person name="Glasscock J."/>
            <person name="Wylie T."/>
            <person name="Wohldmann P."/>
            <person name="Thiru P."/>
            <person name="Nhan M.N."/>
            <person name="Pohl C.S."/>
            <person name="Smith S.M."/>
            <person name="Hou S."/>
            <person name="Nefedov M."/>
            <person name="de Jong P.J."/>
            <person name="Renfree M.B."/>
            <person name="Mardis E.R."/>
            <person name="Wilson R.K."/>
        </authorList>
    </citation>
    <scope>NUCLEOTIDE SEQUENCE [LARGE SCALE GENOMIC DNA]</scope>
    <source>
        <strain evidence="3 4">Glennie</strain>
    </source>
</reference>
<organism evidence="3 4">
    <name type="scientific">Ornithorhynchus anatinus</name>
    <name type="common">Duckbill platypus</name>
    <dbReference type="NCBI Taxonomy" id="9258"/>
    <lineage>
        <taxon>Eukaryota</taxon>
        <taxon>Metazoa</taxon>
        <taxon>Chordata</taxon>
        <taxon>Craniata</taxon>
        <taxon>Vertebrata</taxon>
        <taxon>Euteleostomi</taxon>
        <taxon>Mammalia</taxon>
        <taxon>Monotremata</taxon>
        <taxon>Ornithorhynchidae</taxon>
        <taxon>Ornithorhynchus</taxon>
    </lineage>
</organism>
<dbReference type="GO" id="GO:0005634">
    <property type="term" value="C:nucleus"/>
    <property type="evidence" value="ECO:0000318"/>
    <property type="project" value="GO_Central"/>
</dbReference>
<feature type="compositionally biased region" description="Basic and acidic residues" evidence="1">
    <location>
        <begin position="117"/>
        <end position="126"/>
    </location>
</feature>
<dbReference type="Bgee" id="ENSOANG00000049117">
    <property type="expression patterns" value="Expressed in fibroblast and 7 other cell types or tissues"/>
</dbReference>
<feature type="compositionally biased region" description="Acidic residues" evidence="1">
    <location>
        <begin position="1"/>
        <end position="16"/>
    </location>
</feature>
<dbReference type="InParanoid" id="A0A6I8NZU0"/>
<dbReference type="GO" id="GO:0003729">
    <property type="term" value="F:mRNA binding"/>
    <property type="evidence" value="ECO:0000318"/>
    <property type="project" value="GO_Central"/>
</dbReference>
<dbReference type="GO" id="GO:0035196">
    <property type="term" value="P:miRNA processing"/>
    <property type="evidence" value="ECO:0000318"/>
    <property type="project" value="GO_Central"/>
</dbReference>
<feature type="region of interest" description="Disordered" evidence="1">
    <location>
        <begin position="117"/>
        <end position="141"/>
    </location>
</feature>
<reference evidence="3" key="3">
    <citation type="submission" date="2025-09" db="UniProtKB">
        <authorList>
            <consortium name="Ensembl"/>
        </authorList>
    </citation>
    <scope>IDENTIFICATION</scope>
    <source>
        <strain evidence="3">Glennie</strain>
    </source>
</reference>
<accession>A0A6I8NZU0</accession>
<sequence length="141" mass="14691">MDDTQVVDWGSGEEEVGGPHGPAEGLGDEPVGRLHLFSSVHGPEKDFLLSPGENVVGRVAGCAVTLPFPSISKRHAVIEAPGRGLPAVLRDCGSLNRTRLLRPSTLLQPGRAYRLRDRDLEGREIPRGPAGGGGGGGGLLS</sequence>
<proteinExistence type="predicted"/>
<dbReference type="Proteomes" id="UP000002279">
    <property type="component" value="Chromosome X5"/>
</dbReference>
<dbReference type="SMART" id="SM00240">
    <property type="entry name" value="FHA"/>
    <property type="match status" value="1"/>
</dbReference>
<evidence type="ECO:0000259" key="2">
    <source>
        <dbReference type="PROSITE" id="PS50006"/>
    </source>
</evidence>
<dbReference type="OMA" id="INWDIEE"/>